<keyword evidence="3" id="KW-1185">Reference proteome</keyword>
<reference evidence="2" key="1">
    <citation type="journal article" date="2019" name="Environ. Microbiol.">
        <title>Fungal ecological strategies reflected in gene transcription - a case study of two litter decomposers.</title>
        <authorList>
            <person name="Barbi F."/>
            <person name="Kohler A."/>
            <person name="Barry K."/>
            <person name="Baskaran P."/>
            <person name="Daum C."/>
            <person name="Fauchery L."/>
            <person name="Ihrmark K."/>
            <person name="Kuo A."/>
            <person name="LaButti K."/>
            <person name="Lipzen A."/>
            <person name="Morin E."/>
            <person name="Grigoriev I.V."/>
            <person name="Henrissat B."/>
            <person name="Lindahl B."/>
            <person name="Martin F."/>
        </authorList>
    </citation>
    <scope>NUCLEOTIDE SEQUENCE</scope>
    <source>
        <strain evidence="2">JB14</strain>
    </source>
</reference>
<accession>A0A6A4IH40</accession>
<sequence>MLIWVPLHLEYPRPSITHLHLGAMTPTEASRVILYCPNVQALKVNNLLDQDHDPLPTISSNTSKFTIDFEGSNFIAQQQHFSCLTFPELSHLEIMDTQRYHAAYHLSSLGSMLGRSPSARLTHLTIRTIYLTFDELCRLFLCVPSVTALELEESTRLHYGTGVYLVLKSLIAPPHRSQRAEEYQAEDCDEVMDLKNHGECVDETDDDNDGENEDDLDGGDKETDIEVLEGQCLLPRLKDLHLVIRPRNRLLLELVRSRWKPSLRN</sequence>
<organism evidence="2 3">
    <name type="scientific">Gymnopus androsaceus JB14</name>
    <dbReference type="NCBI Taxonomy" id="1447944"/>
    <lineage>
        <taxon>Eukaryota</taxon>
        <taxon>Fungi</taxon>
        <taxon>Dikarya</taxon>
        <taxon>Basidiomycota</taxon>
        <taxon>Agaricomycotina</taxon>
        <taxon>Agaricomycetes</taxon>
        <taxon>Agaricomycetidae</taxon>
        <taxon>Agaricales</taxon>
        <taxon>Marasmiineae</taxon>
        <taxon>Omphalotaceae</taxon>
        <taxon>Gymnopus</taxon>
    </lineage>
</organism>
<feature type="region of interest" description="Disordered" evidence="1">
    <location>
        <begin position="199"/>
        <end position="221"/>
    </location>
</feature>
<feature type="compositionally biased region" description="Acidic residues" evidence="1">
    <location>
        <begin position="201"/>
        <end position="217"/>
    </location>
</feature>
<proteinExistence type="predicted"/>
<evidence type="ECO:0008006" key="4">
    <source>
        <dbReference type="Google" id="ProtNLM"/>
    </source>
</evidence>
<protein>
    <recommendedName>
        <fullName evidence="4">F-box domain-containing protein</fullName>
    </recommendedName>
</protein>
<name>A0A6A4IH40_9AGAR</name>
<gene>
    <name evidence="2" type="ORF">BT96DRAFT_460356</name>
</gene>
<dbReference type="EMBL" id="ML769386">
    <property type="protein sequence ID" value="KAE9409889.1"/>
    <property type="molecule type" value="Genomic_DNA"/>
</dbReference>
<dbReference type="OrthoDB" id="3365698at2759"/>
<dbReference type="Gene3D" id="3.80.10.10">
    <property type="entry name" value="Ribonuclease Inhibitor"/>
    <property type="match status" value="1"/>
</dbReference>
<evidence type="ECO:0000313" key="2">
    <source>
        <dbReference type="EMBL" id="KAE9409889.1"/>
    </source>
</evidence>
<evidence type="ECO:0000313" key="3">
    <source>
        <dbReference type="Proteomes" id="UP000799118"/>
    </source>
</evidence>
<dbReference type="AlphaFoldDB" id="A0A6A4IH40"/>
<dbReference type="InterPro" id="IPR032675">
    <property type="entry name" value="LRR_dom_sf"/>
</dbReference>
<evidence type="ECO:0000256" key="1">
    <source>
        <dbReference type="SAM" id="MobiDB-lite"/>
    </source>
</evidence>
<dbReference type="Proteomes" id="UP000799118">
    <property type="component" value="Unassembled WGS sequence"/>
</dbReference>